<evidence type="ECO:0000313" key="2">
    <source>
        <dbReference type="Proteomes" id="UP000035704"/>
    </source>
</evidence>
<proteinExistence type="predicted"/>
<accession>A0A0D8I581</accession>
<name>A0A0D8I581_9CLOT</name>
<dbReference type="KEGG" id="cace:CACET_c10870"/>
<evidence type="ECO:0000313" key="1">
    <source>
        <dbReference type="EMBL" id="AKL94570.1"/>
    </source>
</evidence>
<dbReference type="OrthoDB" id="1100000at2"/>
<keyword evidence="2" id="KW-1185">Reference proteome</keyword>
<dbReference type="AlphaFoldDB" id="A0A0D8I581"/>
<dbReference type="RefSeq" id="WP_044826524.1">
    <property type="nucleotide sequence ID" value="NZ_CP009687.1"/>
</dbReference>
<protein>
    <submittedName>
        <fullName evidence="1">Uncharacterized protein</fullName>
    </submittedName>
</protein>
<dbReference type="PATRIC" id="fig|84022.5.peg.2698"/>
<organism evidence="1 2">
    <name type="scientific">Clostridium aceticum</name>
    <dbReference type="NCBI Taxonomy" id="84022"/>
    <lineage>
        <taxon>Bacteria</taxon>
        <taxon>Bacillati</taxon>
        <taxon>Bacillota</taxon>
        <taxon>Clostridia</taxon>
        <taxon>Eubacteriales</taxon>
        <taxon>Clostridiaceae</taxon>
        <taxon>Clostridium</taxon>
    </lineage>
</organism>
<reference evidence="1 2" key="1">
    <citation type="submission" date="2014-10" db="EMBL/GenBank/DDBJ databases">
        <title>Genome sequence of Clostridium aceticum DSM 1496.</title>
        <authorList>
            <person name="Poehlein A."/>
            <person name="Schiel-Bengelsdorf B."/>
            <person name="Gottschalk G."/>
            <person name="Duerre P."/>
            <person name="Daniel R."/>
        </authorList>
    </citation>
    <scope>NUCLEOTIDE SEQUENCE [LARGE SCALE GENOMIC DNA]</scope>
    <source>
        <strain evidence="1 2">DSM 1496</strain>
    </source>
</reference>
<dbReference type="EMBL" id="CP009687">
    <property type="protein sequence ID" value="AKL94570.1"/>
    <property type="molecule type" value="Genomic_DNA"/>
</dbReference>
<gene>
    <name evidence="1" type="ORF">CACET_c10870</name>
</gene>
<dbReference type="Proteomes" id="UP000035704">
    <property type="component" value="Chromosome"/>
</dbReference>
<sequence length="234" mass="27215">MDRTKELLVRLEYWRNFPGYQLERHIDILFSFHLRDIIKHKYGIDSSDYVIPEFPINQNLTTKKRKGEYSDNIDFVVSSKDLKTVFFVELKTDMKSIRQDQNDLMKICDGMPFADVLKGLVDIAKVTKEYSKYATLIYYLNYIGYIEAPKKLWTLNYGSTPYGYKRAISEIIVNEEIDAKVKSVFIQPQKTQDKDNIIDFSSISTLIKPKDPLFADLLSKCVNSPGFVEFTEGI</sequence>